<sequence length="605" mass="66611">MATPDRILANFTPLEVADSLENLSLDSQSKTTKAPEPVKKDFYSDNGSYMYPQTYGYMSYAPYSIPSPPLPAMGHDGQLHALQEYYYPSPYYQPPLQTSQANASQVDVSSFGATDQSSLSVDTNKGNSNGITSGGSGSLKPTLKSSSLNPNAFYKGGGLPTGNLSQGYQDPRFSYDGIQSPIPWLDMSMSPNGQSDQTANGGFSSYTNNLSSGRNQNLHPFPHVMNMHNARPSSGLGQAYGYMNHMYPNNMTYGHYGNTMRGGSGFGSYGYDARKKGLGWYNVGNNKSRFRGYGKENIDGFNELNKGPRVKGYKNKDGSGNATLAVKDQNLPLTKSNDEDIVSLVPDTEQYNREDFPESYSDAMFFVIKSYSEDDVHKSIKYNVWASTSNGNKKLDAAFREAKEKPDGCPVFLLFSVNTSGQFVGLAEMVGPVDFSKTVEYWQQDKWTGCFPVKWHIVKDVPNASLRHITLKNNENKPVTNSRDTQEVNFEQGIQILKIFKDHSSKTCILDDFEFYETRQKIIQEKKAKHRLLQKQVSNGEPNDDAVTDNKQNAAIAKDALEKSTAASTVEVAKANGDVKHIEENGSVVATEDGPVKPVCAASAC</sequence>
<keyword evidence="3 4" id="KW-0694">RNA-binding</keyword>
<evidence type="ECO:0000313" key="8">
    <source>
        <dbReference type="Proteomes" id="UP000701853"/>
    </source>
</evidence>
<dbReference type="PANTHER" id="PTHR12357:SF82">
    <property type="entry name" value="YTH DOMAIN-CONTAINING FAMILY PROTEIN"/>
    <property type="match status" value="1"/>
</dbReference>
<name>A0A8J6CNT4_9ROSI</name>
<evidence type="ECO:0000256" key="1">
    <source>
        <dbReference type="ARBA" id="ARBA00004496"/>
    </source>
</evidence>
<reference evidence="7 8" key="1">
    <citation type="journal article" date="2021" name="bioRxiv">
        <title>The Gossypium anomalum genome as a resource for cotton improvement and evolutionary analysis of hybrid incompatibility.</title>
        <authorList>
            <person name="Grover C.E."/>
            <person name="Yuan D."/>
            <person name="Arick M.A."/>
            <person name="Miller E.R."/>
            <person name="Hu G."/>
            <person name="Peterson D.G."/>
            <person name="Wendel J.F."/>
            <person name="Udall J.A."/>
        </authorList>
    </citation>
    <scope>NUCLEOTIDE SEQUENCE [LARGE SCALE GENOMIC DNA]</scope>
    <source>
        <strain evidence="7">JFW-Udall</strain>
        <tissue evidence="7">Leaf</tissue>
    </source>
</reference>
<keyword evidence="2" id="KW-0963">Cytoplasm</keyword>
<dbReference type="PANTHER" id="PTHR12357">
    <property type="entry name" value="YTH YT521-B HOMOLOGY DOMAIN-CONTAINING"/>
    <property type="match status" value="1"/>
</dbReference>
<dbReference type="InterPro" id="IPR045168">
    <property type="entry name" value="YTH_prot"/>
</dbReference>
<dbReference type="PROSITE" id="PS50882">
    <property type="entry name" value="YTH"/>
    <property type="match status" value="1"/>
</dbReference>
<feature type="domain" description="YTH" evidence="6">
    <location>
        <begin position="363"/>
        <end position="500"/>
    </location>
</feature>
<evidence type="ECO:0000259" key="6">
    <source>
        <dbReference type="PROSITE" id="PS50882"/>
    </source>
</evidence>
<comment type="subcellular location">
    <subcellularLocation>
        <location evidence="1">Cytoplasm</location>
    </subcellularLocation>
</comment>
<organism evidence="7 8">
    <name type="scientific">Gossypium anomalum</name>
    <dbReference type="NCBI Taxonomy" id="47600"/>
    <lineage>
        <taxon>Eukaryota</taxon>
        <taxon>Viridiplantae</taxon>
        <taxon>Streptophyta</taxon>
        <taxon>Embryophyta</taxon>
        <taxon>Tracheophyta</taxon>
        <taxon>Spermatophyta</taxon>
        <taxon>Magnoliopsida</taxon>
        <taxon>eudicotyledons</taxon>
        <taxon>Gunneridae</taxon>
        <taxon>Pentapetalae</taxon>
        <taxon>rosids</taxon>
        <taxon>malvids</taxon>
        <taxon>Malvales</taxon>
        <taxon>Malvaceae</taxon>
        <taxon>Malvoideae</taxon>
        <taxon>Gossypium</taxon>
    </lineage>
</organism>
<comment type="similarity">
    <text evidence="4">Belongs to the YTHDF family.</text>
</comment>
<dbReference type="Proteomes" id="UP000701853">
    <property type="component" value="Chromosome 11"/>
</dbReference>
<dbReference type="GO" id="GO:0061157">
    <property type="term" value="P:mRNA destabilization"/>
    <property type="evidence" value="ECO:0007669"/>
    <property type="project" value="TreeGrafter"/>
</dbReference>
<feature type="region of interest" description="Disordered" evidence="5">
    <location>
        <begin position="97"/>
        <end position="144"/>
    </location>
</feature>
<dbReference type="Gene3D" id="3.10.590.10">
    <property type="entry name" value="ph1033 like domains"/>
    <property type="match status" value="1"/>
</dbReference>
<evidence type="ECO:0000256" key="5">
    <source>
        <dbReference type="SAM" id="MobiDB-lite"/>
    </source>
</evidence>
<proteinExistence type="inferred from homology"/>
<dbReference type="Pfam" id="PF04146">
    <property type="entry name" value="YTH"/>
    <property type="match status" value="1"/>
</dbReference>
<evidence type="ECO:0000256" key="2">
    <source>
        <dbReference type="ARBA" id="ARBA00022490"/>
    </source>
</evidence>
<accession>A0A8J6CNT4</accession>
<dbReference type="GO" id="GO:1990247">
    <property type="term" value="F:N6-methyladenosine-containing RNA reader activity"/>
    <property type="evidence" value="ECO:0007669"/>
    <property type="project" value="UniProtKB-UniRule"/>
</dbReference>
<dbReference type="InterPro" id="IPR007275">
    <property type="entry name" value="YTH_domain"/>
</dbReference>
<dbReference type="FunFam" id="3.10.590.10:FF:000001">
    <property type="entry name" value="YTH domain family 1, isoform CRA_a"/>
    <property type="match status" value="1"/>
</dbReference>
<dbReference type="CDD" id="cd21134">
    <property type="entry name" value="YTH"/>
    <property type="match status" value="1"/>
</dbReference>
<evidence type="ECO:0000313" key="7">
    <source>
        <dbReference type="EMBL" id="KAG8479154.1"/>
    </source>
</evidence>
<comment type="caution">
    <text evidence="7">The sequence shown here is derived from an EMBL/GenBank/DDBJ whole genome shotgun (WGS) entry which is preliminary data.</text>
</comment>
<protein>
    <recommendedName>
        <fullName evidence="4">YTH domain-containing family protein</fullName>
    </recommendedName>
</protein>
<dbReference type="AlphaFoldDB" id="A0A8J6CNT4"/>
<keyword evidence="8" id="KW-1185">Reference proteome</keyword>
<feature type="compositionally biased region" description="Polar residues" evidence="5">
    <location>
        <begin position="97"/>
        <end position="123"/>
    </location>
</feature>
<comment type="function">
    <text evidence="4">Specifically recognizes and binds N6-methyladenosine (m6A)-containing RNAs, and regulates mRNA stability. M6A is a modification present at internal sites of mRNAs and some non-coding RNAs and plays a role in mRNA stability and processing.</text>
</comment>
<evidence type="ECO:0000256" key="3">
    <source>
        <dbReference type="ARBA" id="ARBA00022884"/>
    </source>
</evidence>
<dbReference type="OrthoDB" id="306690at2759"/>
<dbReference type="EMBL" id="JAHUZN010000011">
    <property type="protein sequence ID" value="KAG8479154.1"/>
    <property type="molecule type" value="Genomic_DNA"/>
</dbReference>
<dbReference type="GO" id="GO:0003729">
    <property type="term" value="F:mRNA binding"/>
    <property type="evidence" value="ECO:0007669"/>
    <property type="project" value="UniProtKB-UniRule"/>
</dbReference>
<dbReference type="GO" id="GO:0005737">
    <property type="term" value="C:cytoplasm"/>
    <property type="evidence" value="ECO:0007669"/>
    <property type="project" value="UniProtKB-SubCell"/>
</dbReference>
<gene>
    <name evidence="7" type="ORF">CXB51_029819</name>
</gene>
<evidence type="ECO:0000256" key="4">
    <source>
        <dbReference type="RuleBase" id="RU369095"/>
    </source>
</evidence>